<evidence type="ECO:0000313" key="2">
    <source>
        <dbReference type="Proteomes" id="UP000191518"/>
    </source>
</evidence>
<proteinExistence type="predicted"/>
<organism evidence="1 2">
    <name type="scientific">Penicillium vulpinum</name>
    <dbReference type="NCBI Taxonomy" id="29845"/>
    <lineage>
        <taxon>Eukaryota</taxon>
        <taxon>Fungi</taxon>
        <taxon>Dikarya</taxon>
        <taxon>Ascomycota</taxon>
        <taxon>Pezizomycotina</taxon>
        <taxon>Eurotiomycetes</taxon>
        <taxon>Eurotiomycetidae</taxon>
        <taxon>Eurotiales</taxon>
        <taxon>Aspergillaceae</taxon>
        <taxon>Penicillium</taxon>
    </lineage>
</organism>
<keyword evidence="2" id="KW-1185">Reference proteome</keyword>
<evidence type="ECO:0000313" key="1">
    <source>
        <dbReference type="EMBL" id="OQE10943.1"/>
    </source>
</evidence>
<dbReference type="Proteomes" id="UP000191518">
    <property type="component" value="Unassembled WGS sequence"/>
</dbReference>
<dbReference type="EMBL" id="MDYP01000003">
    <property type="protein sequence ID" value="OQE10943.1"/>
    <property type="molecule type" value="Genomic_DNA"/>
</dbReference>
<name>A0A1V6SBG0_9EURO</name>
<protein>
    <submittedName>
        <fullName evidence="1">Uncharacterized protein</fullName>
    </submittedName>
</protein>
<reference evidence="2" key="1">
    <citation type="journal article" date="2017" name="Nat. Microbiol.">
        <title>Global analysis of biosynthetic gene clusters reveals vast potential of secondary metabolite production in Penicillium species.</title>
        <authorList>
            <person name="Nielsen J.C."/>
            <person name="Grijseels S."/>
            <person name="Prigent S."/>
            <person name="Ji B."/>
            <person name="Dainat J."/>
            <person name="Nielsen K.F."/>
            <person name="Frisvad J.C."/>
            <person name="Workman M."/>
            <person name="Nielsen J."/>
        </authorList>
    </citation>
    <scope>NUCLEOTIDE SEQUENCE [LARGE SCALE GENOMIC DNA]</scope>
    <source>
        <strain evidence="2">IBT 29486</strain>
    </source>
</reference>
<comment type="caution">
    <text evidence="1">The sequence shown here is derived from an EMBL/GenBank/DDBJ whole genome shotgun (WGS) entry which is preliminary data.</text>
</comment>
<sequence length="48" mass="5565">MVQLIQRILNDNRFAESLPNTIQSRGRIFDKTFVGALKSCQFFAFVPF</sequence>
<accession>A0A1V6SBG0</accession>
<dbReference type="AlphaFoldDB" id="A0A1V6SBG0"/>
<gene>
    <name evidence="1" type="ORF">PENVUL_c003G03733</name>
</gene>